<feature type="transmembrane region" description="Helical" evidence="7">
    <location>
        <begin position="393"/>
        <end position="412"/>
    </location>
</feature>
<keyword evidence="2 7" id="KW-0812">Transmembrane</keyword>
<feature type="transmembrane region" description="Helical" evidence="7">
    <location>
        <begin position="432"/>
        <end position="463"/>
    </location>
</feature>
<dbReference type="RefSeq" id="XP_013270866.1">
    <property type="nucleotide sequence ID" value="XM_013415412.1"/>
</dbReference>
<dbReference type="InterPro" id="IPR023299">
    <property type="entry name" value="ATPase_P-typ_cyto_dom_N"/>
</dbReference>
<dbReference type="InterPro" id="IPR001757">
    <property type="entry name" value="P_typ_ATPase"/>
</dbReference>
<evidence type="ECO:0000259" key="9">
    <source>
        <dbReference type="Pfam" id="PF24534"/>
    </source>
</evidence>
<feature type="transmembrane region" description="Helical" evidence="7">
    <location>
        <begin position="172"/>
        <end position="196"/>
    </location>
</feature>
<dbReference type="STRING" id="1442369.A0A0D2J406"/>
<dbReference type="InterPro" id="IPR018303">
    <property type="entry name" value="ATPase_P-typ_P_site"/>
</dbReference>
<dbReference type="InterPro" id="IPR027256">
    <property type="entry name" value="P-typ_ATPase_IB"/>
</dbReference>
<dbReference type="SUPFAM" id="SSF56784">
    <property type="entry name" value="HAD-like"/>
    <property type="match status" value="1"/>
</dbReference>
<evidence type="ECO:0000256" key="7">
    <source>
        <dbReference type="RuleBase" id="RU362081"/>
    </source>
</evidence>
<feature type="domain" description="PCA1 HMA heavy metal-associated" evidence="9">
    <location>
        <begin position="63"/>
        <end position="128"/>
    </location>
</feature>
<dbReference type="OrthoDB" id="432719at2759"/>
<dbReference type="Gene3D" id="3.40.1110.10">
    <property type="entry name" value="Calcium-transporting ATPase, cytoplasmic domain N"/>
    <property type="match status" value="1"/>
</dbReference>
<keyword evidence="4" id="KW-1278">Translocase</keyword>
<dbReference type="SFLD" id="SFLDF00027">
    <property type="entry name" value="p-type_atpase"/>
    <property type="match status" value="1"/>
</dbReference>
<reference evidence="10 11" key="1">
    <citation type="submission" date="2015-01" db="EMBL/GenBank/DDBJ databases">
        <title>The Genome Sequence of Rhinocladiella mackenzie CBS 650.93.</title>
        <authorList>
            <consortium name="The Broad Institute Genomics Platform"/>
            <person name="Cuomo C."/>
            <person name="de Hoog S."/>
            <person name="Gorbushina A."/>
            <person name="Stielow B."/>
            <person name="Teixiera M."/>
            <person name="Abouelleil A."/>
            <person name="Chapman S.B."/>
            <person name="Priest M."/>
            <person name="Young S.K."/>
            <person name="Wortman J."/>
            <person name="Nusbaum C."/>
            <person name="Birren B."/>
        </authorList>
    </citation>
    <scope>NUCLEOTIDE SEQUENCE [LARGE SCALE GENOMIC DNA]</scope>
    <source>
        <strain evidence="10 11">CBS 650.93</strain>
    </source>
</reference>
<feature type="transmembrane region" description="Helical" evidence="7">
    <location>
        <begin position="736"/>
        <end position="761"/>
    </location>
</feature>
<evidence type="ECO:0000256" key="6">
    <source>
        <dbReference type="ARBA" id="ARBA00023136"/>
    </source>
</evidence>
<protein>
    <submittedName>
        <fullName evidence="10">Copper-translocating P-type ATPase</fullName>
    </submittedName>
</protein>
<dbReference type="PROSITE" id="PS00154">
    <property type="entry name" value="ATPASE_E1_E2"/>
    <property type="match status" value="1"/>
</dbReference>
<dbReference type="GO" id="GO:0016020">
    <property type="term" value="C:membrane"/>
    <property type="evidence" value="ECO:0007669"/>
    <property type="project" value="UniProtKB-SubCell"/>
</dbReference>
<dbReference type="NCBIfam" id="TIGR01511">
    <property type="entry name" value="ATPase-IB1_Cu"/>
    <property type="match status" value="1"/>
</dbReference>
<dbReference type="InterPro" id="IPR023214">
    <property type="entry name" value="HAD_sf"/>
</dbReference>
<proteinExistence type="inferred from homology"/>
<dbReference type="SUPFAM" id="SSF81653">
    <property type="entry name" value="Calcium ATPase, transduction domain A"/>
    <property type="match status" value="1"/>
</dbReference>
<keyword evidence="7" id="KW-0547">Nucleotide-binding</keyword>
<dbReference type="InterPro" id="IPR044492">
    <property type="entry name" value="P_typ_ATPase_HD_dom"/>
</dbReference>
<keyword evidence="3 7" id="KW-0479">Metal-binding</keyword>
<evidence type="ECO:0000313" key="11">
    <source>
        <dbReference type="Proteomes" id="UP000053617"/>
    </source>
</evidence>
<dbReference type="GO" id="GO:0030003">
    <property type="term" value="P:intracellular monoatomic cation homeostasis"/>
    <property type="evidence" value="ECO:0007669"/>
    <property type="project" value="UniProtKB-ARBA"/>
</dbReference>
<dbReference type="InterPro" id="IPR036412">
    <property type="entry name" value="HAD-like_sf"/>
</dbReference>
<dbReference type="InterPro" id="IPR059000">
    <property type="entry name" value="ATPase_P-type_domA"/>
</dbReference>
<evidence type="ECO:0000256" key="1">
    <source>
        <dbReference type="ARBA" id="ARBA00004370"/>
    </source>
</evidence>
<dbReference type="PANTHER" id="PTHR46594">
    <property type="entry name" value="P-TYPE CATION-TRANSPORTING ATPASE"/>
    <property type="match status" value="1"/>
</dbReference>
<sequence length="798" mass="85926">MTCVGCELKISRCLVTAFPRIQNLQISVILARVAFDLDTGQATVDQVIDYLGRATEFTYERIVKKGHEIDVIHPKGTKALVRQVKPLGVTGMKALTDEIARIEYDPVVRGAREVLNKSFDVPLQLAPMKPPESIEAGSKEVRKDGMMTLFSSLLTIPVLVLAWAPLPHHPVIYGSVSLALATIIQIVVAGPFYPVAFKNLVFSRLIEVDLLIVLSTSTAYLFSVIAFAYQVKGEPLSTGDFFEASTLIVSLIMLGRFISSWARQRAAESISFRTLQASTALLVDGESKTDLEIDARLLQYGDIFKVSPESRIVTDGTVVSGISEVDESMVTGESRPVFKETGSAVIAGSMNGSGLLHIRPSRLPGDNTISAIADMVDEAKMTKARTQEIADRVAGYFVPVIVCITIITFAGWTGYGIERRGYLGSEAAENAVTYAIAVLIVSCPCAIGLCVPMVIVIAGGVAAKHGVIFKTGQTIEVAKKTNHVVFDKTGTLTEGVLSVVAESFPGGQEDSIKPIILGLIADIKHPVSIAVSQSLKDRGIIPAPVDEVTTIVGKGVQGLSEGKKISAGNCRWLGMGNHVTVQDFLSRGLTVFCVVMDTQLDAVFGLEDSVRPDSYSVISELQRRGISVSIVSGDDDGAVQKLASTLSIPPSQVRSRCLPKDKLEFLQEIMTDKRSVVIFCGDGTNDAPALAQANIGIHVNEGSEIAQSAADAVLVRPFLSGILCLIDLSHAAVKRIIFNFCWSFTYNLFAVLLAAGLFVKWRIPPEYAALGEVVSILPVIGMALLLRYIKLESCDSHR</sequence>
<dbReference type="GO" id="GO:0019829">
    <property type="term" value="F:ATPase-coupled monoatomic cation transmembrane transporter activity"/>
    <property type="evidence" value="ECO:0007669"/>
    <property type="project" value="InterPro"/>
</dbReference>
<evidence type="ECO:0000256" key="2">
    <source>
        <dbReference type="ARBA" id="ARBA00022692"/>
    </source>
</evidence>
<feature type="domain" description="P-type ATPase A" evidence="8">
    <location>
        <begin position="277"/>
        <end position="376"/>
    </location>
</feature>
<dbReference type="SFLD" id="SFLDS00003">
    <property type="entry name" value="Haloacid_Dehalogenase"/>
    <property type="match status" value="1"/>
</dbReference>
<evidence type="ECO:0000259" key="8">
    <source>
        <dbReference type="Pfam" id="PF00122"/>
    </source>
</evidence>
<dbReference type="Pfam" id="PF00122">
    <property type="entry name" value="E1-E2_ATPase"/>
    <property type="match status" value="1"/>
</dbReference>
<dbReference type="NCBIfam" id="TIGR01494">
    <property type="entry name" value="ATPase_P-type"/>
    <property type="match status" value="1"/>
</dbReference>
<dbReference type="Gene3D" id="3.40.50.1000">
    <property type="entry name" value="HAD superfamily/HAD-like"/>
    <property type="match status" value="1"/>
</dbReference>
<dbReference type="GO" id="GO:0046872">
    <property type="term" value="F:metal ion binding"/>
    <property type="evidence" value="ECO:0007669"/>
    <property type="project" value="UniProtKB-KW"/>
</dbReference>
<dbReference type="PANTHER" id="PTHR46594:SF4">
    <property type="entry name" value="P-TYPE CATION-TRANSPORTING ATPASE"/>
    <property type="match status" value="1"/>
</dbReference>
<dbReference type="GeneID" id="25295354"/>
<feature type="transmembrane region" description="Helical" evidence="7">
    <location>
        <begin position="147"/>
        <end position="166"/>
    </location>
</feature>
<dbReference type="PRINTS" id="PR00119">
    <property type="entry name" value="CATATPASE"/>
</dbReference>
<keyword evidence="11" id="KW-1185">Reference proteome</keyword>
<dbReference type="Gene3D" id="2.70.150.10">
    <property type="entry name" value="Calcium-transporting ATPase, cytoplasmic transduction domain A"/>
    <property type="match status" value="1"/>
</dbReference>
<accession>A0A0D2J406</accession>
<gene>
    <name evidence="10" type="ORF">Z518_07283</name>
</gene>
<dbReference type="VEuPathDB" id="FungiDB:Z518_07283"/>
<keyword evidence="7" id="KW-0067">ATP-binding</keyword>
<dbReference type="SUPFAM" id="SSF81665">
    <property type="entry name" value="Calcium ATPase, transmembrane domain M"/>
    <property type="match status" value="1"/>
</dbReference>
<dbReference type="InterPro" id="IPR056236">
    <property type="entry name" value="HMA_PCA1"/>
</dbReference>
<evidence type="ECO:0000256" key="3">
    <source>
        <dbReference type="ARBA" id="ARBA00022723"/>
    </source>
</evidence>
<evidence type="ECO:0000256" key="4">
    <source>
        <dbReference type="ARBA" id="ARBA00022967"/>
    </source>
</evidence>
<comment type="similarity">
    <text evidence="7">Belongs to the cation transport ATPase (P-type) (TC 3.A.3) family. Type IB subfamily.</text>
</comment>
<dbReference type="AlphaFoldDB" id="A0A0D2J406"/>
<dbReference type="Pfam" id="PF00702">
    <property type="entry name" value="Hydrolase"/>
    <property type="match status" value="1"/>
</dbReference>
<dbReference type="SFLD" id="SFLDG00002">
    <property type="entry name" value="C1.7:_P-type_atpase_like"/>
    <property type="match status" value="1"/>
</dbReference>
<evidence type="ECO:0000256" key="5">
    <source>
        <dbReference type="ARBA" id="ARBA00022989"/>
    </source>
</evidence>
<dbReference type="InterPro" id="IPR008250">
    <property type="entry name" value="ATPase_P-typ_transduc_dom_A_sf"/>
</dbReference>
<dbReference type="FunFam" id="2.70.150.10:FF:000002">
    <property type="entry name" value="Copper-transporting ATPase 1, putative"/>
    <property type="match status" value="1"/>
</dbReference>
<dbReference type="GO" id="GO:0016887">
    <property type="term" value="F:ATP hydrolysis activity"/>
    <property type="evidence" value="ECO:0007669"/>
    <property type="project" value="InterPro"/>
</dbReference>
<organism evidence="10 11">
    <name type="scientific">Rhinocladiella mackenziei CBS 650.93</name>
    <dbReference type="NCBI Taxonomy" id="1442369"/>
    <lineage>
        <taxon>Eukaryota</taxon>
        <taxon>Fungi</taxon>
        <taxon>Dikarya</taxon>
        <taxon>Ascomycota</taxon>
        <taxon>Pezizomycotina</taxon>
        <taxon>Eurotiomycetes</taxon>
        <taxon>Chaetothyriomycetidae</taxon>
        <taxon>Chaetothyriales</taxon>
        <taxon>Herpotrichiellaceae</taxon>
        <taxon>Rhinocladiella</taxon>
    </lineage>
</organism>
<comment type="subcellular location">
    <subcellularLocation>
        <location evidence="1 7">Membrane</location>
    </subcellularLocation>
</comment>
<dbReference type="InterPro" id="IPR023298">
    <property type="entry name" value="ATPase_P-typ_TM_dom_sf"/>
</dbReference>
<dbReference type="EMBL" id="KN847479">
    <property type="protein sequence ID" value="KIX03730.1"/>
    <property type="molecule type" value="Genomic_DNA"/>
</dbReference>
<dbReference type="Proteomes" id="UP000053617">
    <property type="component" value="Unassembled WGS sequence"/>
</dbReference>
<dbReference type="GO" id="GO:0005524">
    <property type="term" value="F:ATP binding"/>
    <property type="evidence" value="ECO:0007669"/>
    <property type="project" value="UniProtKB-UniRule"/>
</dbReference>
<feature type="transmembrane region" description="Helical" evidence="7">
    <location>
        <begin position="241"/>
        <end position="259"/>
    </location>
</feature>
<dbReference type="HOGENOM" id="CLU_001771_0_0_1"/>
<feature type="transmembrane region" description="Helical" evidence="7">
    <location>
        <begin position="767"/>
        <end position="789"/>
    </location>
</feature>
<evidence type="ECO:0000313" key="10">
    <source>
        <dbReference type="EMBL" id="KIX03730.1"/>
    </source>
</evidence>
<name>A0A0D2J406_9EURO</name>
<dbReference type="NCBIfam" id="TIGR01525">
    <property type="entry name" value="ATPase-IB_hvy"/>
    <property type="match status" value="1"/>
</dbReference>
<feature type="transmembrane region" description="Helical" evidence="7">
    <location>
        <begin position="208"/>
        <end position="229"/>
    </location>
</feature>
<keyword evidence="5 7" id="KW-1133">Transmembrane helix</keyword>
<keyword evidence="6 7" id="KW-0472">Membrane</keyword>
<dbReference type="Pfam" id="PF24534">
    <property type="entry name" value="HMA_PCA1"/>
    <property type="match status" value="1"/>
</dbReference>